<reference evidence="1" key="2">
    <citation type="submission" date="2020-09" db="EMBL/GenBank/DDBJ databases">
        <authorList>
            <person name="Sun Q."/>
            <person name="Kim S."/>
        </authorList>
    </citation>
    <scope>NUCLEOTIDE SEQUENCE</scope>
    <source>
        <strain evidence="1">KCTC 32255</strain>
    </source>
</reference>
<protein>
    <submittedName>
        <fullName evidence="1">Uncharacterized protein</fullName>
    </submittedName>
</protein>
<dbReference type="EMBL" id="BMZA01000004">
    <property type="protein sequence ID" value="GGZ02407.1"/>
    <property type="molecule type" value="Genomic_DNA"/>
</dbReference>
<evidence type="ECO:0000313" key="2">
    <source>
        <dbReference type="Proteomes" id="UP000648075"/>
    </source>
</evidence>
<comment type="caution">
    <text evidence="1">The sequence shown here is derived from an EMBL/GenBank/DDBJ whole genome shotgun (WGS) entry which is preliminary data.</text>
</comment>
<sequence>MAFIPIDATARDGSGHTFRAADQTTHAASWCALRQAYVYSDGTRVAPTLTHYLSRHPARAT</sequence>
<dbReference type="AlphaFoldDB" id="A0A918UFX9"/>
<reference evidence="1" key="1">
    <citation type="journal article" date="2014" name="Int. J. Syst. Evol. Microbiol.">
        <title>Complete genome sequence of Corynebacterium casei LMG S-19264T (=DSM 44701T), isolated from a smear-ripened cheese.</title>
        <authorList>
            <consortium name="US DOE Joint Genome Institute (JGI-PGF)"/>
            <person name="Walter F."/>
            <person name="Albersmeier A."/>
            <person name="Kalinowski J."/>
            <person name="Ruckert C."/>
        </authorList>
    </citation>
    <scope>NUCLEOTIDE SEQUENCE</scope>
    <source>
        <strain evidence="1">KCTC 32255</strain>
    </source>
</reference>
<organism evidence="1 2">
    <name type="scientific">Novosphingobium colocasiae</name>
    <dbReference type="NCBI Taxonomy" id="1256513"/>
    <lineage>
        <taxon>Bacteria</taxon>
        <taxon>Pseudomonadati</taxon>
        <taxon>Pseudomonadota</taxon>
        <taxon>Alphaproteobacteria</taxon>
        <taxon>Sphingomonadales</taxon>
        <taxon>Sphingomonadaceae</taxon>
        <taxon>Novosphingobium</taxon>
    </lineage>
</organism>
<keyword evidence="2" id="KW-1185">Reference proteome</keyword>
<gene>
    <name evidence="1" type="ORF">GCM10011614_16840</name>
</gene>
<dbReference type="Proteomes" id="UP000648075">
    <property type="component" value="Unassembled WGS sequence"/>
</dbReference>
<accession>A0A918UFX9</accession>
<name>A0A918UFX9_9SPHN</name>
<proteinExistence type="predicted"/>
<evidence type="ECO:0000313" key="1">
    <source>
        <dbReference type="EMBL" id="GGZ02407.1"/>
    </source>
</evidence>